<name>A0A1I2WF88_9FIRM</name>
<organism evidence="9 10">
    <name type="scientific">Desulfotruncus arcticus DSM 17038</name>
    <dbReference type="NCBI Taxonomy" id="1121424"/>
    <lineage>
        <taxon>Bacteria</taxon>
        <taxon>Bacillati</taxon>
        <taxon>Bacillota</taxon>
        <taxon>Clostridia</taxon>
        <taxon>Eubacteriales</taxon>
        <taxon>Desulfallaceae</taxon>
        <taxon>Desulfotruncus</taxon>
    </lineage>
</organism>
<evidence type="ECO:0000313" key="9">
    <source>
        <dbReference type="EMBL" id="SFG99990.1"/>
    </source>
</evidence>
<evidence type="ECO:0000256" key="1">
    <source>
        <dbReference type="ARBA" id="ARBA00022475"/>
    </source>
</evidence>
<proteinExistence type="predicted"/>
<reference evidence="10" key="1">
    <citation type="submission" date="2016-10" db="EMBL/GenBank/DDBJ databases">
        <authorList>
            <person name="Varghese N."/>
            <person name="Submissions S."/>
        </authorList>
    </citation>
    <scope>NUCLEOTIDE SEQUENCE [LARGE SCALE GENOMIC DNA]</scope>
    <source>
        <strain evidence="10">DSM 17038</strain>
    </source>
</reference>
<sequence>MAGAPNSGLKNVVNIKDEPEIRRRRVFRPDRSKLPLVIVALLLVYISFSLVTRFDQLHAMQNDLDAIQKEIAEIRDKNQGLQKQIERLQSDAYVEQVAREKLGLVKPGEARIVPVQPEGSDASTNVPDVRD</sequence>
<protein>
    <submittedName>
        <fullName evidence="9">Cell division protein DivIC</fullName>
    </submittedName>
</protein>
<evidence type="ECO:0000256" key="2">
    <source>
        <dbReference type="ARBA" id="ARBA00022618"/>
    </source>
</evidence>
<dbReference type="InterPro" id="IPR007060">
    <property type="entry name" value="FtsL/DivIC"/>
</dbReference>
<keyword evidence="1" id="KW-1003">Cell membrane</keyword>
<keyword evidence="7" id="KW-0175">Coiled coil</keyword>
<keyword evidence="10" id="KW-1185">Reference proteome</keyword>
<evidence type="ECO:0000256" key="4">
    <source>
        <dbReference type="ARBA" id="ARBA00022989"/>
    </source>
</evidence>
<keyword evidence="2 9" id="KW-0132">Cell division</keyword>
<keyword evidence="4 8" id="KW-1133">Transmembrane helix</keyword>
<dbReference type="Proteomes" id="UP000199337">
    <property type="component" value="Unassembled WGS sequence"/>
</dbReference>
<evidence type="ECO:0000256" key="8">
    <source>
        <dbReference type="SAM" id="Phobius"/>
    </source>
</evidence>
<evidence type="ECO:0000313" key="10">
    <source>
        <dbReference type="Proteomes" id="UP000199337"/>
    </source>
</evidence>
<keyword evidence="5 8" id="KW-0472">Membrane</keyword>
<dbReference type="AlphaFoldDB" id="A0A1I2WF88"/>
<accession>A0A1I2WF88</accession>
<keyword evidence="6" id="KW-0131">Cell cycle</keyword>
<gene>
    <name evidence="9" type="ORF">SAMN05660649_03472</name>
</gene>
<dbReference type="InterPro" id="IPR023081">
    <property type="entry name" value="Cell_div_FtsB"/>
</dbReference>
<dbReference type="EMBL" id="FOOX01000013">
    <property type="protein sequence ID" value="SFG99990.1"/>
    <property type="molecule type" value="Genomic_DNA"/>
</dbReference>
<keyword evidence="3 8" id="KW-0812">Transmembrane</keyword>
<dbReference type="PANTHER" id="PTHR37485:SF1">
    <property type="entry name" value="CELL DIVISION PROTEIN FTSB"/>
    <property type="match status" value="1"/>
</dbReference>
<evidence type="ECO:0000256" key="7">
    <source>
        <dbReference type="SAM" id="Coils"/>
    </source>
</evidence>
<feature type="transmembrane region" description="Helical" evidence="8">
    <location>
        <begin position="34"/>
        <end position="54"/>
    </location>
</feature>
<dbReference type="GO" id="GO:0043093">
    <property type="term" value="P:FtsZ-dependent cytokinesis"/>
    <property type="evidence" value="ECO:0007669"/>
    <property type="project" value="TreeGrafter"/>
</dbReference>
<evidence type="ECO:0000256" key="5">
    <source>
        <dbReference type="ARBA" id="ARBA00023136"/>
    </source>
</evidence>
<dbReference type="PANTHER" id="PTHR37485">
    <property type="entry name" value="CELL DIVISION PROTEIN FTSB"/>
    <property type="match status" value="1"/>
</dbReference>
<dbReference type="STRING" id="341036.SAMN05660649_03472"/>
<feature type="coiled-coil region" evidence="7">
    <location>
        <begin position="57"/>
        <end position="91"/>
    </location>
</feature>
<evidence type="ECO:0000256" key="3">
    <source>
        <dbReference type="ARBA" id="ARBA00022692"/>
    </source>
</evidence>
<evidence type="ECO:0000256" key="6">
    <source>
        <dbReference type="ARBA" id="ARBA00023306"/>
    </source>
</evidence>
<dbReference type="Pfam" id="PF04977">
    <property type="entry name" value="DivIC"/>
    <property type="match status" value="1"/>
</dbReference>
<dbReference type="RefSeq" id="WP_238456511.1">
    <property type="nucleotide sequence ID" value="NZ_FOOX01000013.1"/>
</dbReference>
<dbReference type="GO" id="GO:0030428">
    <property type="term" value="C:cell septum"/>
    <property type="evidence" value="ECO:0007669"/>
    <property type="project" value="TreeGrafter"/>
</dbReference>